<evidence type="ECO:0000259" key="3">
    <source>
        <dbReference type="PROSITE" id="PS51462"/>
    </source>
</evidence>
<sequence length="149" mass="16745">MIRRYGETPKKGQIYGRRPGAYAVLRRGPDLLLTFQDGPTPEFQLPGGGIDQGEHILPALRREVFEETGWAIGAAQRLAVFRRFAYLPEYDRFAEKICHIFLATPALRRGPPIEPLHSAIWVPMAQAPDLLGNDGDRAVVENYLKFCAI</sequence>
<protein>
    <submittedName>
        <fullName evidence="4">RNA pyrophosphohydrolase</fullName>
    </submittedName>
</protein>
<dbReference type="InterPro" id="IPR000086">
    <property type="entry name" value="NUDIX_hydrolase_dom"/>
</dbReference>
<keyword evidence="5" id="KW-1185">Reference proteome</keyword>
<dbReference type="Gene3D" id="3.90.79.10">
    <property type="entry name" value="Nucleoside Triphosphate Pyrophosphohydrolase"/>
    <property type="match status" value="1"/>
</dbReference>
<dbReference type="InterPro" id="IPR015797">
    <property type="entry name" value="NUDIX_hydrolase-like_dom_sf"/>
</dbReference>
<dbReference type="InterPro" id="IPR020084">
    <property type="entry name" value="NUDIX_hydrolase_CS"/>
</dbReference>
<gene>
    <name evidence="4" type="primary">rppH_1</name>
    <name evidence="4" type="ORF">AQS8620_00092</name>
</gene>
<dbReference type="AlphaFoldDB" id="A0A1Y5R928"/>
<dbReference type="PANTHER" id="PTHR43046">
    <property type="entry name" value="GDP-MANNOSE MANNOSYL HYDROLASE"/>
    <property type="match status" value="1"/>
</dbReference>
<dbReference type="RefSeq" id="WP_085834856.1">
    <property type="nucleotide sequence ID" value="NZ_FWFS01000001.1"/>
</dbReference>
<feature type="domain" description="Nudix hydrolase" evidence="3">
    <location>
        <begin position="16"/>
        <end position="145"/>
    </location>
</feature>
<dbReference type="SUPFAM" id="SSF55811">
    <property type="entry name" value="Nudix"/>
    <property type="match status" value="1"/>
</dbReference>
<dbReference type="EMBL" id="FWFS01000001">
    <property type="protein sequence ID" value="SLN11262.1"/>
    <property type="molecule type" value="Genomic_DNA"/>
</dbReference>
<organism evidence="4 5">
    <name type="scientific">Aquimixticola soesokkakensis</name>
    <dbReference type="NCBI Taxonomy" id="1519096"/>
    <lineage>
        <taxon>Bacteria</taxon>
        <taxon>Pseudomonadati</taxon>
        <taxon>Pseudomonadota</taxon>
        <taxon>Alphaproteobacteria</taxon>
        <taxon>Rhodobacterales</taxon>
        <taxon>Paracoccaceae</taxon>
        <taxon>Aquimixticola</taxon>
    </lineage>
</organism>
<dbReference type="PROSITE" id="PS00893">
    <property type="entry name" value="NUDIX_BOX"/>
    <property type="match status" value="1"/>
</dbReference>
<proteinExistence type="predicted"/>
<dbReference type="Proteomes" id="UP000193862">
    <property type="component" value="Unassembled WGS sequence"/>
</dbReference>
<evidence type="ECO:0000256" key="1">
    <source>
        <dbReference type="ARBA" id="ARBA00001946"/>
    </source>
</evidence>
<accession>A0A1Y5R928</accession>
<dbReference type="PANTHER" id="PTHR43046:SF16">
    <property type="entry name" value="ADP-RIBOSE PYROPHOSPHATASE YJHB-RELATED"/>
    <property type="match status" value="1"/>
</dbReference>
<dbReference type="PROSITE" id="PS51462">
    <property type="entry name" value="NUDIX"/>
    <property type="match status" value="1"/>
</dbReference>
<reference evidence="4 5" key="1">
    <citation type="submission" date="2017-03" db="EMBL/GenBank/DDBJ databases">
        <authorList>
            <person name="Afonso C.L."/>
            <person name="Miller P.J."/>
            <person name="Scott M.A."/>
            <person name="Spackman E."/>
            <person name="Goraichik I."/>
            <person name="Dimitrov K.M."/>
            <person name="Suarez D.L."/>
            <person name="Swayne D.E."/>
        </authorList>
    </citation>
    <scope>NUCLEOTIDE SEQUENCE [LARGE SCALE GENOMIC DNA]</scope>
    <source>
        <strain evidence="4 5">CECT 8620</strain>
    </source>
</reference>
<dbReference type="OrthoDB" id="9816040at2"/>
<evidence type="ECO:0000256" key="2">
    <source>
        <dbReference type="ARBA" id="ARBA00022801"/>
    </source>
</evidence>
<evidence type="ECO:0000313" key="5">
    <source>
        <dbReference type="Proteomes" id="UP000193862"/>
    </source>
</evidence>
<evidence type="ECO:0000313" key="4">
    <source>
        <dbReference type="EMBL" id="SLN11262.1"/>
    </source>
</evidence>
<dbReference type="Pfam" id="PF00293">
    <property type="entry name" value="NUDIX"/>
    <property type="match status" value="1"/>
</dbReference>
<name>A0A1Y5R928_9RHOB</name>
<comment type="cofactor">
    <cofactor evidence="1">
        <name>Mg(2+)</name>
        <dbReference type="ChEBI" id="CHEBI:18420"/>
    </cofactor>
</comment>
<keyword evidence="2 4" id="KW-0378">Hydrolase</keyword>
<dbReference type="GO" id="GO:0016787">
    <property type="term" value="F:hydrolase activity"/>
    <property type="evidence" value="ECO:0007669"/>
    <property type="project" value="UniProtKB-KW"/>
</dbReference>